<name>A0A2N0QH27_9GLOM</name>
<proteinExistence type="predicted"/>
<reference evidence="1 2" key="2">
    <citation type="submission" date="2017-10" db="EMBL/GenBank/DDBJ databases">
        <title>Genome analyses suggest a sexual origin of heterokaryosis in a supposedly ancient asexual fungus.</title>
        <authorList>
            <person name="Corradi N."/>
            <person name="Sedzielewska K."/>
            <person name="Noel J."/>
            <person name="Charron P."/>
            <person name="Farinelli L."/>
            <person name="Marton T."/>
            <person name="Kruger M."/>
            <person name="Pelin A."/>
            <person name="Brachmann A."/>
            <person name="Corradi N."/>
        </authorList>
    </citation>
    <scope>NUCLEOTIDE SEQUENCE [LARGE SCALE GENOMIC DNA]</scope>
    <source>
        <strain evidence="1 2">A1</strain>
    </source>
</reference>
<gene>
    <name evidence="1" type="ORF">RhiirA1_486554</name>
</gene>
<dbReference type="VEuPathDB" id="FungiDB:RhiirA1_486554"/>
<accession>A0A2N0QH27</accession>
<evidence type="ECO:0000313" key="1">
    <source>
        <dbReference type="EMBL" id="PKC50370.1"/>
    </source>
</evidence>
<dbReference type="Proteomes" id="UP000232688">
    <property type="component" value="Unassembled WGS sequence"/>
</dbReference>
<dbReference type="AlphaFoldDB" id="A0A2N0QH27"/>
<organism evidence="1 2">
    <name type="scientific">Rhizophagus irregularis</name>
    <dbReference type="NCBI Taxonomy" id="588596"/>
    <lineage>
        <taxon>Eukaryota</taxon>
        <taxon>Fungi</taxon>
        <taxon>Fungi incertae sedis</taxon>
        <taxon>Mucoromycota</taxon>
        <taxon>Glomeromycotina</taxon>
        <taxon>Glomeromycetes</taxon>
        <taxon>Glomerales</taxon>
        <taxon>Glomeraceae</taxon>
        <taxon>Rhizophagus</taxon>
    </lineage>
</organism>
<protein>
    <submittedName>
        <fullName evidence="1">Uncharacterized protein</fullName>
    </submittedName>
</protein>
<evidence type="ECO:0000313" key="2">
    <source>
        <dbReference type="Proteomes" id="UP000232688"/>
    </source>
</evidence>
<comment type="caution">
    <text evidence="1">The sequence shown here is derived from an EMBL/GenBank/DDBJ whole genome shotgun (WGS) entry which is preliminary data.</text>
</comment>
<reference evidence="1 2" key="1">
    <citation type="submission" date="2017-10" db="EMBL/GenBank/DDBJ databases">
        <title>Extensive intraspecific genome diversity in a model arbuscular mycorrhizal fungus.</title>
        <authorList>
            <person name="Chen E.C.H."/>
            <person name="Morin E."/>
            <person name="Baudet D."/>
            <person name="Noel J."/>
            <person name="Ndikumana S."/>
            <person name="Charron P."/>
            <person name="St-Onge C."/>
            <person name="Giorgi J."/>
            <person name="Grigoriev I.V."/>
            <person name="Roux C."/>
            <person name="Martin F.M."/>
            <person name="Corradi N."/>
        </authorList>
    </citation>
    <scope>NUCLEOTIDE SEQUENCE [LARGE SCALE GENOMIC DNA]</scope>
    <source>
        <strain evidence="1 2">A1</strain>
    </source>
</reference>
<feature type="non-terminal residue" evidence="1">
    <location>
        <position position="1"/>
    </location>
</feature>
<dbReference type="EMBL" id="LLXH01010202">
    <property type="protein sequence ID" value="PKC50370.1"/>
    <property type="molecule type" value="Genomic_DNA"/>
</dbReference>
<sequence length="54" mass="6124">EEYRKANLPFFIVGQATNHPRAIYTSQILNSFTNDLKCDDSNDNINSECLDCAI</sequence>